<dbReference type="WBParaSite" id="nRc.2.0.1.t46193-RA">
    <property type="protein sequence ID" value="nRc.2.0.1.t46193-RA"/>
    <property type="gene ID" value="nRc.2.0.1.g46193"/>
</dbReference>
<organism evidence="1 2">
    <name type="scientific">Romanomermis culicivorax</name>
    <name type="common">Nematode worm</name>
    <dbReference type="NCBI Taxonomy" id="13658"/>
    <lineage>
        <taxon>Eukaryota</taxon>
        <taxon>Metazoa</taxon>
        <taxon>Ecdysozoa</taxon>
        <taxon>Nematoda</taxon>
        <taxon>Enoplea</taxon>
        <taxon>Dorylaimia</taxon>
        <taxon>Mermithida</taxon>
        <taxon>Mermithoidea</taxon>
        <taxon>Mermithidae</taxon>
        <taxon>Romanomermis</taxon>
    </lineage>
</organism>
<keyword evidence="1" id="KW-1185">Reference proteome</keyword>
<reference evidence="2" key="1">
    <citation type="submission" date="2022-11" db="UniProtKB">
        <authorList>
            <consortium name="WormBaseParasite"/>
        </authorList>
    </citation>
    <scope>IDENTIFICATION</scope>
</reference>
<name>A0A915L6Q1_ROMCU</name>
<evidence type="ECO:0000313" key="2">
    <source>
        <dbReference type="WBParaSite" id="nRc.2.0.1.t46193-RA"/>
    </source>
</evidence>
<accession>A0A915L6Q1</accession>
<sequence>MNQIAHPTPPIRSKRTFDSIQTIFVVNASGDPASEDHPNEVPTTPTVRETIFMKPYPHFRPPNAASTPALETCANNQSTSAANMVIPSKEIASAVPIVSPGIVCWNATGCAFQDPYHIRSSVCQIDNLAPSSKSFVRK</sequence>
<dbReference type="Proteomes" id="UP000887565">
    <property type="component" value="Unplaced"/>
</dbReference>
<protein>
    <submittedName>
        <fullName evidence="2">Uncharacterized protein</fullName>
    </submittedName>
</protein>
<proteinExistence type="predicted"/>
<dbReference type="AlphaFoldDB" id="A0A915L6Q1"/>
<evidence type="ECO:0000313" key="1">
    <source>
        <dbReference type="Proteomes" id="UP000887565"/>
    </source>
</evidence>